<dbReference type="EMBL" id="MCFD01000008">
    <property type="protein sequence ID" value="ORX69298.1"/>
    <property type="molecule type" value="Genomic_DNA"/>
</dbReference>
<sequence length="345" mass="39565">MPVAEIRLAADRVLDSAEFINRTSQDVSVPLNGVKAAAQKIMQRMQQIGYSTAEWKKNTLTPSVADSAAIEWIFVVDSLNFSFWTDKPQANQYTVSLDGQAYRGYWTLCAAVNRAMREGIPITDAAYCAGITREQVSYIFRTDDTETQEPIPMLDERVSVLNEIGRVLLEKYQGKFSNVLRQAQGSAQRLVEMVVRDFTCFRDEHMYMDRMVCIYKRAQILAADLWACFEGKGQCQFADIDNITMFADYRVPQALCHFGALNYSERLFNYLECKQNGELLESGHPWEVEIRGNSIWAVELIRRQITALGMHVNAILLDFYIWDYAKEFADEMKGIPIHLTRSVFY</sequence>
<dbReference type="GeneID" id="63804515"/>
<protein>
    <recommendedName>
        <fullName evidence="3 6">Queuosine 5'-phosphate N-glycosylase/hydrolase</fullName>
        <ecNumber evidence="6">3.2.2.-</ecNumber>
    </recommendedName>
    <alternativeName>
        <fullName evidence="4 6">Queuosine-nucleotide N-glycosylase/hydrolase</fullName>
    </alternativeName>
</protein>
<keyword evidence="8" id="KW-1185">Reference proteome</keyword>
<comment type="catalytic activity">
    <reaction evidence="5 6">
        <text>queuosine 5'-phosphate + H2O = queuine + D-ribose 5-phosphate</text>
        <dbReference type="Rhea" id="RHEA:75387"/>
        <dbReference type="ChEBI" id="CHEBI:15377"/>
        <dbReference type="ChEBI" id="CHEBI:17433"/>
        <dbReference type="ChEBI" id="CHEBI:78346"/>
        <dbReference type="ChEBI" id="CHEBI:194371"/>
    </reaction>
    <physiologicalReaction direction="left-to-right" evidence="5 6">
        <dbReference type="Rhea" id="RHEA:75388"/>
    </physiologicalReaction>
</comment>
<evidence type="ECO:0000256" key="5">
    <source>
        <dbReference type="ARBA" id="ARBA00048204"/>
    </source>
</evidence>
<reference evidence="7 8" key="1">
    <citation type="submission" date="2016-07" db="EMBL/GenBank/DDBJ databases">
        <title>Pervasive Adenine N6-methylation of Active Genes in Fungi.</title>
        <authorList>
            <consortium name="DOE Joint Genome Institute"/>
            <person name="Mondo S.J."/>
            <person name="Dannebaum R.O."/>
            <person name="Kuo R.C."/>
            <person name="Labutti K."/>
            <person name="Haridas S."/>
            <person name="Kuo A."/>
            <person name="Salamov A."/>
            <person name="Ahrendt S.R."/>
            <person name="Lipzen A."/>
            <person name="Sullivan W."/>
            <person name="Andreopoulos W.B."/>
            <person name="Clum A."/>
            <person name="Lindquist E."/>
            <person name="Daum C."/>
            <person name="Ramamoorthy G.K."/>
            <person name="Gryganskyi A."/>
            <person name="Culley D."/>
            <person name="Magnuson J.K."/>
            <person name="James T.Y."/>
            <person name="O'Malley M.A."/>
            <person name="Stajich J.E."/>
            <person name="Spatafora J.W."/>
            <person name="Visel A."/>
            <person name="Grigoriev I.V."/>
        </authorList>
    </citation>
    <scope>NUCLEOTIDE SEQUENCE [LARGE SCALE GENOMIC DNA]</scope>
    <source>
        <strain evidence="7 8">ATCC 12442</strain>
    </source>
</reference>
<dbReference type="RefSeq" id="XP_040743030.1">
    <property type="nucleotide sequence ID" value="XM_040887867.1"/>
</dbReference>
<keyword evidence="1 6" id="KW-0378">Hydrolase</keyword>
<proteinExistence type="inferred from homology"/>
<dbReference type="PANTHER" id="PTHR21314:SF0">
    <property type="entry name" value="QUEUOSINE 5'-PHOSPHATE N-GLYCOSYLASE_HYDROLASE"/>
    <property type="match status" value="1"/>
</dbReference>
<evidence type="ECO:0000256" key="4">
    <source>
        <dbReference type="ARBA" id="ARBA00035393"/>
    </source>
</evidence>
<evidence type="ECO:0000256" key="1">
    <source>
        <dbReference type="ARBA" id="ARBA00022801"/>
    </source>
</evidence>
<dbReference type="GO" id="GO:0016787">
    <property type="term" value="F:hydrolase activity"/>
    <property type="evidence" value="ECO:0007669"/>
    <property type="project" value="UniProtKB-KW"/>
</dbReference>
<accession>A0A1Y1W7I5</accession>
<name>A0A1Y1W7I5_9FUNG</name>
<dbReference type="OrthoDB" id="416777at2759"/>
<dbReference type="GO" id="GO:0006400">
    <property type="term" value="P:tRNA modification"/>
    <property type="evidence" value="ECO:0007669"/>
    <property type="project" value="TreeGrafter"/>
</dbReference>
<evidence type="ECO:0000313" key="8">
    <source>
        <dbReference type="Proteomes" id="UP000193922"/>
    </source>
</evidence>
<comment type="caution">
    <text evidence="7">The sequence shown here is derived from an EMBL/GenBank/DDBJ whole genome shotgun (WGS) entry which is preliminary data.</text>
</comment>
<comment type="function">
    <text evidence="6">Catalyzes the hydrolysis of queuosine 5'-phosphate, releasing the nucleobase queuine (q). Is required for salvage of queuine from exogenous queuosine (Q) that is imported and then converted to queuosine 5'-phosphate intracellularly.</text>
</comment>
<organism evidence="7 8">
    <name type="scientific">Linderina pennispora</name>
    <dbReference type="NCBI Taxonomy" id="61395"/>
    <lineage>
        <taxon>Eukaryota</taxon>
        <taxon>Fungi</taxon>
        <taxon>Fungi incertae sedis</taxon>
        <taxon>Zoopagomycota</taxon>
        <taxon>Kickxellomycotina</taxon>
        <taxon>Kickxellomycetes</taxon>
        <taxon>Kickxellales</taxon>
        <taxon>Kickxellaceae</taxon>
        <taxon>Linderina</taxon>
    </lineage>
</organism>
<evidence type="ECO:0000256" key="3">
    <source>
        <dbReference type="ARBA" id="ARBA00035306"/>
    </source>
</evidence>
<dbReference type="InterPro" id="IPR019438">
    <property type="entry name" value="Q_salvage"/>
</dbReference>
<comment type="similarity">
    <text evidence="2 6">Belongs to the QNG1 protein family.</text>
</comment>
<dbReference type="EC" id="3.2.2.-" evidence="6"/>
<dbReference type="Proteomes" id="UP000193922">
    <property type="component" value="Unassembled WGS sequence"/>
</dbReference>
<evidence type="ECO:0000256" key="6">
    <source>
        <dbReference type="RuleBase" id="RU365002"/>
    </source>
</evidence>
<dbReference type="AlphaFoldDB" id="A0A1Y1W7I5"/>
<dbReference type="Pfam" id="PF10343">
    <property type="entry name" value="Q_salvage"/>
    <property type="match status" value="1"/>
</dbReference>
<evidence type="ECO:0000313" key="7">
    <source>
        <dbReference type="EMBL" id="ORX69298.1"/>
    </source>
</evidence>
<dbReference type="PANTHER" id="PTHR21314">
    <property type="entry name" value="QUEUOSINE 5'-PHOSPHATE N-GLYCOSYLASE_HYDROLASE-RELATED"/>
    <property type="match status" value="1"/>
</dbReference>
<evidence type="ECO:0000256" key="2">
    <source>
        <dbReference type="ARBA" id="ARBA00035119"/>
    </source>
</evidence>
<gene>
    <name evidence="7" type="ORF">DL89DRAFT_268298</name>
</gene>